<dbReference type="GO" id="GO:0016616">
    <property type="term" value="F:oxidoreductase activity, acting on the CH-OH group of donors, NAD or NADP as acceptor"/>
    <property type="evidence" value="ECO:0007669"/>
    <property type="project" value="TreeGrafter"/>
</dbReference>
<organism evidence="5 6">
    <name type="scientific">Knufia fluminis</name>
    <dbReference type="NCBI Taxonomy" id="191047"/>
    <lineage>
        <taxon>Eukaryota</taxon>
        <taxon>Fungi</taxon>
        <taxon>Dikarya</taxon>
        <taxon>Ascomycota</taxon>
        <taxon>Pezizomycotina</taxon>
        <taxon>Eurotiomycetes</taxon>
        <taxon>Chaetothyriomycetidae</taxon>
        <taxon>Chaetothyriales</taxon>
        <taxon>Trichomeriaceae</taxon>
        <taxon>Knufia</taxon>
    </lineage>
</organism>
<proteinExistence type="inferred from homology"/>
<dbReference type="SUPFAM" id="SSF51735">
    <property type="entry name" value="NAD(P)-binding Rossmann-fold domains"/>
    <property type="match status" value="1"/>
</dbReference>
<dbReference type="Gene3D" id="3.40.50.720">
    <property type="entry name" value="NAD(P)-binding Rossmann-like Domain"/>
    <property type="match status" value="1"/>
</dbReference>
<dbReference type="PANTHER" id="PTHR42760:SF133">
    <property type="entry name" value="3-OXOACYL-[ACYL-CARRIER-PROTEIN] REDUCTASE"/>
    <property type="match status" value="1"/>
</dbReference>
<protein>
    <submittedName>
        <fullName evidence="5">Uncharacterized protein</fullName>
    </submittedName>
</protein>
<keyword evidence="3" id="KW-0560">Oxidoreductase</keyword>
<evidence type="ECO:0000313" key="6">
    <source>
        <dbReference type="Proteomes" id="UP001316803"/>
    </source>
</evidence>
<sequence>MATTFKDKVVIITGASNGVGAATAALFAEQGAKIAAFDIRDPPAATSDSKIEIKCDVSKEDEVNTAVKQVVDKWGTIDVLCNVAGIADQFQRLTDTTNDALNTIMGVNFFGPFYLMKAVIPHFLAKPGEVQGEGYMTQLPKKGAIVNVCSVAAVRGAAAGAAYTSSKHALLGLSRNTAWMYHRDGVRCNVVVPGGILTNIMGNSGGGARGEHLDPVGRAILQGPQSVIPAVTMPADTANAIVFLAGADSVNGAEVSIDHGWTVA</sequence>
<dbReference type="InterPro" id="IPR036291">
    <property type="entry name" value="NAD(P)-bd_dom_sf"/>
</dbReference>
<gene>
    <name evidence="5" type="ORF">OHC33_007855</name>
</gene>
<dbReference type="PRINTS" id="PR00081">
    <property type="entry name" value="GDHRDH"/>
</dbReference>
<dbReference type="CDD" id="cd05233">
    <property type="entry name" value="SDR_c"/>
    <property type="match status" value="1"/>
</dbReference>
<dbReference type="GO" id="GO:0048038">
    <property type="term" value="F:quinone binding"/>
    <property type="evidence" value="ECO:0007669"/>
    <property type="project" value="TreeGrafter"/>
</dbReference>
<dbReference type="Proteomes" id="UP001316803">
    <property type="component" value="Unassembled WGS sequence"/>
</dbReference>
<name>A0AAN8EHS4_9EURO</name>
<dbReference type="EMBL" id="JAKLMC020000022">
    <property type="protein sequence ID" value="KAK5951102.1"/>
    <property type="molecule type" value="Genomic_DNA"/>
</dbReference>
<evidence type="ECO:0000313" key="5">
    <source>
        <dbReference type="EMBL" id="KAK5951102.1"/>
    </source>
</evidence>
<evidence type="ECO:0000256" key="1">
    <source>
        <dbReference type="ARBA" id="ARBA00006484"/>
    </source>
</evidence>
<evidence type="ECO:0000256" key="2">
    <source>
        <dbReference type="ARBA" id="ARBA00022857"/>
    </source>
</evidence>
<keyword evidence="2" id="KW-0521">NADP</keyword>
<evidence type="ECO:0000256" key="4">
    <source>
        <dbReference type="RuleBase" id="RU000363"/>
    </source>
</evidence>
<dbReference type="InterPro" id="IPR002347">
    <property type="entry name" value="SDR_fam"/>
</dbReference>
<dbReference type="GO" id="GO:0006633">
    <property type="term" value="P:fatty acid biosynthetic process"/>
    <property type="evidence" value="ECO:0007669"/>
    <property type="project" value="TreeGrafter"/>
</dbReference>
<dbReference type="AlphaFoldDB" id="A0AAN8EHS4"/>
<accession>A0AAN8EHS4</accession>
<evidence type="ECO:0000256" key="3">
    <source>
        <dbReference type="ARBA" id="ARBA00023002"/>
    </source>
</evidence>
<dbReference type="PANTHER" id="PTHR42760">
    <property type="entry name" value="SHORT-CHAIN DEHYDROGENASES/REDUCTASES FAMILY MEMBER"/>
    <property type="match status" value="1"/>
</dbReference>
<keyword evidence="6" id="KW-1185">Reference proteome</keyword>
<dbReference type="Pfam" id="PF00106">
    <property type="entry name" value="adh_short"/>
    <property type="match status" value="1"/>
</dbReference>
<comment type="caution">
    <text evidence="5">The sequence shown here is derived from an EMBL/GenBank/DDBJ whole genome shotgun (WGS) entry which is preliminary data.</text>
</comment>
<reference evidence="5 6" key="1">
    <citation type="submission" date="2022-12" db="EMBL/GenBank/DDBJ databases">
        <title>Genomic features and morphological characterization of a novel Knufia sp. strain isolated from spacecraft assembly facility.</title>
        <authorList>
            <person name="Teixeira M."/>
            <person name="Chander A.M."/>
            <person name="Stajich J.E."/>
            <person name="Venkateswaran K."/>
        </authorList>
    </citation>
    <scope>NUCLEOTIDE SEQUENCE [LARGE SCALE GENOMIC DNA]</scope>
    <source>
        <strain evidence="5 6">FJI-L2-BK-P2</strain>
    </source>
</reference>
<dbReference type="InterPro" id="IPR020904">
    <property type="entry name" value="Sc_DH/Rdtase_CS"/>
</dbReference>
<dbReference type="FunFam" id="3.40.50.720:FF:000084">
    <property type="entry name" value="Short-chain dehydrogenase reductase"/>
    <property type="match status" value="1"/>
</dbReference>
<comment type="similarity">
    <text evidence="1 4">Belongs to the short-chain dehydrogenases/reductases (SDR) family.</text>
</comment>
<dbReference type="PROSITE" id="PS00061">
    <property type="entry name" value="ADH_SHORT"/>
    <property type="match status" value="1"/>
</dbReference>
<dbReference type="PRINTS" id="PR00080">
    <property type="entry name" value="SDRFAMILY"/>
</dbReference>